<dbReference type="SMR" id="A0A194VS53"/>
<feature type="region of interest" description="Disordered" evidence="2">
    <location>
        <begin position="146"/>
        <end position="167"/>
    </location>
</feature>
<evidence type="ECO:0000313" key="5">
    <source>
        <dbReference type="Proteomes" id="UP000078559"/>
    </source>
</evidence>
<protein>
    <recommendedName>
        <fullName evidence="6">6-phosphogluconolactonase</fullName>
    </recommendedName>
</protein>
<sequence length="400" mass="43165">MKLSWTSSFRAVALMGATATATNLYVSSYGGTITSLSLAVSNDGTYSLEQLAVNDGAAPSPSFLLLNTENNILYATDENVDGGNGSISAYTTSSDGSLTRIDRQPTLPGTVHLAFYNDRKNLVIAHYSGSSVSSWAIQPNGSLSHLQSFTFTQPPRPNPRQDSPHPHGVFLDPTADYVFSPDLGADQIRIFHINKKTGELDIFPSLNVTSESGPRHATFLTTADDTTYLFIINELGNSVSSYKIEYEAAGPQFTEVSWTGILGNNTIPANVTAAEIVITPDQKYILTSSRGDSLFNLTDPLHTSANLTSDSLQSWTIDQKDASLSLDQIFPAGGKIPRQFSINKNGTFAAVGLQGSARVAIITRDEVTNKFGDIVAEFDVPGEVTSIIWDADETEVVHYY</sequence>
<keyword evidence="3" id="KW-0732">Signal</keyword>
<evidence type="ECO:0000256" key="2">
    <source>
        <dbReference type="SAM" id="MobiDB-lite"/>
    </source>
</evidence>
<dbReference type="GO" id="GO:0017057">
    <property type="term" value="F:6-phosphogluconolactonase activity"/>
    <property type="evidence" value="ECO:0007669"/>
    <property type="project" value="TreeGrafter"/>
</dbReference>
<evidence type="ECO:0000313" key="4">
    <source>
        <dbReference type="EMBL" id="KUI66832.1"/>
    </source>
</evidence>
<dbReference type="InterPro" id="IPR050282">
    <property type="entry name" value="Cycloisomerase_2"/>
</dbReference>
<dbReference type="InterPro" id="IPR011045">
    <property type="entry name" value="N2O_reductase_N"/>
</dbReference>
<gene>
    <name evidence="4" type="ORF">VM1G_02311</name>
</gene>
<dbReference type="OrthoDB" id="9972196at2759"/>
<dbReference type="Pfam" id="PF10282">
    <property type="entry name" value="Lactonase"/>
    <property type="match status" value="1"/>
</dbReference>
<dbReference type="PANTHER" id="PTHR30344">
    <property type="entry name" value="6-PHOSPHOGLUCONOLACTONASE-RELATED"/>
    <property type="match status" value="1"/>
</dbReference>
<accession>A0A194VS53</accession>
<dbReference type="Gene3D" id="2.130.10.10">
    <property type="entry name" value="YVTN repeat-like/Quinoprotein amine dehydrogenase"/>
    <property type="match status" value="1"/>
</dbReference>
<name>A0A194VS53_CYTMA</name>
<feature type="chain" id="PRO_5008266801" description="6-phosphogluconolactonase" evidence="3">
    <location>
        <begin position="22"/>
        <end position="400"/>
    </location>
</feature>
<dbReference type="AlphaFoldDB" id="A0A194VS53"/>
<proteinExistence type="inferred from homology"/>
<dbReference type="InterPro" id="IPR019405">
    <property type="entry name" value="Lactonase_7-beta_prop"/>
</dbReference>
<dbReference type="InterPro" id="IPR015943">
    <property type="entry name" value="WD40/YVTN_repeat-like_dom_sf"/>
</dbReference>
<organism evidence="4 5">
    <name type="scientific">Cytospora mali</name>
    <name type="common">Apple Valsa canker fungus</name>
    <name type="synonym">Valsa mali</name>
    <dbReference type="NCBI Taxonomy" id="578113"/>
    <lineage>
        <taxon>Eukaryota</taxon>
        <taxon>Fungi</taxon>
        <taxon>Dikarya</taxon>
        <taxon>Ascomycota</taxon>
        <taxon>Pezizomycotina</taxon>
        <taxon>Sordariomycetes</taxon>
        <taxon>Sordariomycetidae</taxon>
        <taxon>Diaporthales</taxon>
        <taxon>Cytosporaceae</taxon>
        <taxon>Cytospora</taxon>
    </lineage>
</organism>
<dbReference type="EMBL" id="CM003099">
    <property type="protein sequence ID" value="KUI66832.1"/>
    <property type="molecule type" value="Genomic_DNA"/>
</dbReference>
<feature type="signal peptide" evidence="3">
    <location>
        <begin position="1"/>
        <end position="21"/>
    </location>
</feature>
<evidence type="ECO:0000256" key="1">
    <source>
        <dbReference type="ARBA" id="ARBA00005564"/>
    </source>
</evidence>
<evidence type="ECO:0008006" key="6">
    <source>
        <dbReference type="Google" id="ProtNLM"/>
    </source>
</evidence>
<evidence type="ECO:0000256" key="3">
    <source>
        <dbReference type="SAM" id="SignalP"/>
    </source>
</evidence>
<dbReference type="Proteomes" id="UP000078559">
    <property type="component" value="Chromosome 2"/>
</dbReference>
<dbReference type="SUPFAM" id="SSF50974">
    <property type="entry name" value="Nitrous oxide reductase, N-terminal domain"/>
    <property type="match status" value="1"/>
</dbReference>
<keyword evidence="5" id="KW-1185">Reference proteome</keyword>
<dbReference type="PANTHER" id="PTHR30344:SF1">
    <property type="entry name" value="6-PHOSPHOGLUCONOLACTONASE"/>
    <property type="match status" value="1"/>
</dbReference>
<comment type="similarity">
    <text evidence="1">Belongs to the cycloisomerase 2 family.</text>
</comment>
<reference evidence="4" key="1">
    <citation type="submission" date="2014-12" db="EMBL/GenBank/DDBJ databases">
        <title>Genome Sequence of Valsa Canker Pathogens Uncovers a Specific Adaption of Colonization on Woody Bark.</title>
        <authorList>
            <person name="Yin Z."/>
            <person name="Liu H."/>
            <person name="Gao X."/>
            <person name="Li Z."/>
            <person name="Song N."/>
            <person name="Ke X."/>
            <person name="Dai Q."/>
            <person name="Wu Y."/>
            <person name="Sun Y."/>
            <person name="Xu J.-R."/>
            <person name="Kang Z.K."/>
            <person name="Wang L."/>
            <person name="Huang L."/>
        </authorList>
    </citation>
    <scope>NUCLEOTIDE SEQUENCE [LARGE SCALE GENOMIC DNA]</scope>
    <source>
        <strain evidence="4">03-8</strain>
    </source>
</reference>